<dbReference type="Proteomes" id="UP000217083">
    <property type="component" value="Unassembled WGS sequence"/>
</dbReference>
<keyword evidence="2" id="KW-1185">Reference proteome</keyword>
<dbReference type="EMBL" id="NPIA01000006">
    <property type="protein sequence ID" value="OZM56429.1"/>
    <property type="molecule type" value="Genomic_DNA"/>
</dbReference>
<dbReference type="AlphaFoldDB" id="A0A263BRU0"/>
<reference evidence="1 2" key="2">
    <citation type="submission" date="2017-09" db="EMBL/GenBank/DDBJ databases">
        <title>Bacillus patelloidae sp. nov., isolated from the intestinal tract of a marine limpet.</title>
        <authorList>
            <person name="Liu R."/>
            <person name="Dong C."/>
            <person name="Shao Z."/>
        </authorList>
    </citation>
    <scope>NUCLEOTIDE SEQUENCE [LARGE SCALE GENOMIC DNA]</scope>
    <source>
        <strain evidence="1 2">SA5d-4</strain>
    </source>
</reference>
<evidence type="ECO:0000313" key="2">
    <source>
        <dbReference type="Proteomes" id="UP000217083"/>
    </source>
</evidence>
<dbReference type="RefSeq" id="WP_094925387.1">
    <property type="nucleotide sequence ID" value="NZ_NPIA01000006.1"/>
</dbReference>
<organism evidence="1 2">
    <name type="scientific">Lottiidibacillus patelloidae</name>
    <dbReference type="NCBI Taxonomy" id="2670334"/>
    <lineage>
        <taxon>Bacteria</taxon>
        <taxon>Bacillati</taxon>
        <taxon>Bacillota</taxon>
        <taxon>Bacilli</taxon>
        <taxon>Bacillales</taxon>
        <taxon>Bacillaceae</taxon>
        <taxon>Lottiidibacillus</taxon>
    </lineage>
</organism>
<name>A0A263BRU0_9BACI</name>
<sequence>MDKLNQSFIKIDTAWKKRSLAKKNNHQEFLLAEKTIDLLNKELLNYKKGDSLEFFKGYIIGDGPNSISSEGQATNTQKNLLTFFEDDITKDKIKELIILKQNSSIIKYQKINKINSIGLLDYLLKYKFSNGKRPILYVHRILIMMYTEIFTTITDSKALEETLKELDIKNVKSFANKQAQIREKINDYLHITGKKGKESEFFECSLAWWLLN</sequence>
<gene>
    <name evidence="1" type="ORF">CIB95_11685</name>
</gene>
<protein>
    <submittedName>
        <fullName evidence="1">Uncharacterized protein</fullName>
    </submittedName>
</protein>
<proteinExistence type="predicted"/>
<accession>A0A263BRU0</accession>
<comment type="caution">
    <text evidence="1">The sequence shown here is derived from an EMBL/GenBank/DDBJ whole genome shotgun (WGS) entry which is preliminary data.</text>
</comment>
<reference evidence="2" key="1">
    <citation type="submission" date="2017-08" db="EMBL/GenBank/DDBJ databases">
        <authorList>
            <person name="Huang Z."/>
        </authorList>
    </citation>
    <scope>NUCLEOTIDE SEQUENCE [LARGE SCALE GENOMIC DNA]</scope>
    <source>
        <strain evidence="2">SA5d-4</strain>
    </source>
</reference>
<evidence type="ECO:0000313" key="1">
    <source>
        <dbReference type="EMBL" id="OZM56429.1"/>
    </source>
</evidence>